<dbReference type="Gene3D" id="2.40.128.270">
    <property type="match status" value="1"/>
</dbReference>
<dbReference type="OrthoDB" id="5348860at2"/>
<feature type="domain" description="NlpE C-terminal OB" evidence="2">
    <location>
        <begin position="170"/>
        <end position="252"/>
    </location>
</feature>
<reference evidence="3 4" key="1">
    <citation type="submission" date="2018-11" db="EMBL/GenBank/DDBJ databases">
        <title>Draft genome analysis of Rheinheimera mesophila isolated from an industrial waste site.</title>
        <authorList>
            <person name="Yu Q."/>
            <person name="Qi Y."/>
            <person name="Zhang H."/>
            <person name="Lu Y."/>
            <person name="Pu J."/>
        </authorList>
    </citation>
    <scope>NUCLEOTIDE SEQUENCE [LARGE SCALE GENOMIC DNA]</scope>
    <source>
        <strain evidence="3 4">IITR13</strain>
    </source>
</reference>
<dbReference type="InterPro" id="IPR038139">
    <property type="entry name" value="NlpE_C_sf"/>
</dbReference>
<dbReference type="InterPro" id="IPR053147">
    <property type="entry name" value="Hsp_HslJ-like"/>
</dbReference>
<dbReference type="EMBL" id="RRCF01000008">
    <property type="protein sequence ID" value="RRJ18417.1"/>
    <property type="molecule type" value="Genomic_DNA"/>
</dbReference>
<keyword evidence="4" id="KW-1185">Reference proteome</keyword>
<dbReference type="InterPro" id="IPR033450">
    <property type="entry name" value="NlpE_C"/>
</dbReference>
<dbReference type="InterPro" id="IPR005184">
    <property type="entry name" value="DUF306_Meta_HslJ"/>
</dbReference>
<dbReference type="AlphaFoldDB" id="A0A3P3QB22"/>
<accession>A0A3P3QB22</accession>
<gene>
    <name evidence="3" type="ORF">EIK76_16795</name>
</gene>
<dbReference type="Pfam" id="PF04170">
    <property type="entry name" value="NlpE"/>
    <property type="match status" value="1"/>
</dbReference>
<dbReference type="PANTHER" id="PTHR35535">
    <property type="entry name" value="HEAT SHOCK PROTEIN HSLJ"/>
    <property type="match status" value="1"/>
</dbReference>
<dbReference type="InterPro" id="IPR038670">
    <property type="entry name" value="HslJ-like_sf"/>
</dbReference>
<dbReference type="Pfam" id="PF17185">
    <property type="entry name" value="NlpE_C"/>
    <property type="match status" value="1"/>
</dbReference>
<proteinExistence type="predicted"/>
<dbReference type="Gene3D" id="2.40.50.540">
    <property type="match status" value="1"/>
</dbReference>
<dbReference type="Gene3D" id="2.40.128.640">
    <property type="match status" value="1"/>
</dbReference>
<feature type="domain" description="DUF306" evidence="1">
    <location>
        <begin position="261"/>
        <end position="359"/>
    </location>
</feature>
<dbReference type="PANTHER" id="PTHR35535:SF1">
    <property type="entry name" value="HEAT SHOCK PROTEIN HSLJ"/>
    <property type="match status" value="1"/>
</dbReference>
<evidence type="ECO:0000313" key="4">
    <source>
        <dbReference type="Proteomes" id="UP000276260"/>
    </source>
</evidence>
<dbReference type="InterPro" id="IPR007298">
    <property type="entry name" value="Cu-R_lipoprotein_NlpE"/>
</dbReference>
<dbReference type="Pfam" id="PF03724">
    <property type="entry name" value="META"/>
    <property type="match status" value="1"/>
</dbReference>
<sequence>MKQSFILSALVLALAGCSQLPEQAPAPISEVSEPVVVVEPELVENEVLNDHVAQAQATDFGHIFIDRDMSFIGTLPCEGCPGVKYHVNLFQDGKFEARQEFIDRHEVNLVKGTWLLEGRVIHLMSQQTKIPSFQFVSNNKVVLLDEAGKPVISKDNYELVRSNNFVKLDTSMQMLGMYQVIDNNAVFTSCTSGEKLTIAMTQHHIPMLRSYQTDKNLNGKPVIATMIARQSQKEDKMLFVEKFEQFWPGATCPDTLNIAKVQGIVWRVERVKFIQVPQQYNLRMLFNDNAKLYGFSGCNVFNASYSQSSNLLKVNPLVSTKKYCAQSNYYESNFTQHLQMADRIELNGDKLQLFHNNEVVVEMKPALN</sequence>
<evidence type="ECO:0000259" key="1">
    <source>
        <dbReference type="Pfam" id="PF03724"/>
    </source>
</evidence>
<dbReference type="PROSITE" id="PS51257">
    <property type="entry name" value="PROKAR_LIPOPROTEIN"/>
    <property type="match status" value="1"/>
</dbReference>
<protein>
    <submittedName>
        <fullName evidence="3">META domain-containing protein</fullName>
    </submittedName>
</protein>
<evidence type="ECO:0000259" key="2">
    <source>
        <dbReference type="Pfam" id="PF17185"/>
    </source>
</evidence>
<organism evidence="3 4">
    <name type="scientific">Rheinheimera mesophila</name>
    <dbReference type="NCBI Taxonomy" id="1547515"/>
    <lineage>
        <taxon>Bacteria</taxon>
        <taxon>Pseudomonadati</taxon>
        <taxon>Pseudomonadota</taxon>
        <taxon>Gammaproteobacteria</taxon>
        <taxon>Chromatiales</taxon>
        <taxon>Chromatiaceae</taxon>
        <taxon>Rheinheimera</taxon>
    </lineage>
</organism>
<comment type="caution">
    <text evidence="3">The sequence shown here is derived from an EMBL/GenBank/DDBJ whole genome shotgun (WGS) entry which is preliminary data.</text>
</comment>
<evidence type="ECO:0000313" key="3">
    <source>
        <dbReference type="EMBL" id="RRJ18417.1"/>
    </source>
</evidence>
<dbReference type="RefSeq" id="WP_046520234.1">
    <property type="nucleotide sequence ID" value="NZ_LAVS01000028.1"/>
</dbReference>
<name>A0A3P3QB22_9GAMM</name>
<dbReference type="Proteomes" id="UP000276260">
    <property type="component" value="Unassembled WGS sequence"/>
</dbReference>